<reference evidence="1 2" key="1">
    <citation type="submission" date="2015-09" db="EMBL/GenBank/DDBJ databases">
        <title>Genome analysis of Pseudomonas syringae pv. porri LMG.</title>
        <authorList>
            <person name="Rombouts S."/>
        </authorList>
    </citation>
    <scope>NUCLEOTIDE SEQUENCE [LARGE SCALE GENOMIC DNA]</scope>
    <source>
        <strain evidence="1 2">LMG 28496</strain>
    </source>
</reference>
<dbReference type="RefSeq" id="WP_053479464.1">
    <property type="nucleotide sequence ID" value="NZ_JTHM01000004.1"/>
</dbReference>
<organism evidence="1 2">
    <name type="scientific">Pseudomonas coronafaciens pv. porri</name>
    <dbReference type="NCBI Taxonomy" id="83964"/>
    <lineage>
        <taxon>Bacteria</taxon>
        <taxon>Pseudomonadati</taxon>
        <taxon>Pseudomonadota</taxon>
        <taxon>Gammaproteobacteria</taxon>
        <taxon>Pseudomonadales</taxon>
        <taxon>Pseudomonadaceae</taxon>
        <taxon>Pseudomonas</taxon>
        <taxon>Pseudomonas coronafaciens</taxon>
    </lineage>
</organism>
<dbReference type="InterPro" id="IPR035958">
    <property type="entry name" value="SecB-like_sf"/>
</dbReference>
<gene>
    <name evidence="1" type="ORF">OX90_00590</name>
</gene>
<sequence>MSNHAFTKAIASLKLIDVFIKDSSSSLGSDFDPKFDARSDRLSFQTKNFITASAVIEAESENGPLKMFRVTSELGVRIICKDDAAKKDEDIEVLAIVEATMEADYDIVDSTITEDEEALDAFALKNVPYHVWPYWREYVTSQLQRMNMPKLVLPMRIRATNDEQPC</sequence>
<dbReference type="SUPFAM" id="SSF54611">
    <property type="entry name" value="SecB-like"/>
    <property type="match status" value="1"/>
</dbReference>
<evidence type="ECO:0000313" key="2">
    <source>
        <dbReference type="Proteomes" id="UP000037201"/>
    </source>
</evidence>
<keyword evidence="2" id="KW-1185">Reference proteome</keyword>
<dbReference type="Proteomes" id="UP000037201">
    <property type="component" value="Unassembled WGS sequence"/>
</dbReference>
<protein>
    <recommendedName>
        <fullName evidence="3">Preprotein translocase subunit SecB</fullName>
    </recommendedName>
</protein>
<comment type="caution">
    <text evidence="1">The sequence shown here is derived from an EMBL/GenBank/DDBJ whole genome shotgun (WGS) entry which is preliminary data.</text>
</comment>
<accession>A0ABR5JVB9</accession>
<proteinExistence type="predicted"/>
<name>A0ABR5JVB9_9PSED</name>
<dbReference type="Gene3D" id="3.10.420.10">
    <property type="entry name" value="SecB-like"/>
    <property type="match status" value="1"/>
</dbReference>
<evidence type="ECO:0008006" key="3">
    <source>
        <dbReference type="Google" id="ProtNLM"/>
    </source>
</evidence>
<dbReference type="EMBL" id="JUEU01000002">
    <property type="protein sequence ID" value="KOP61490.1"/>
    <property type="molecule type" value="Genomic_DNA"/>
</dbReference>
<evidence type="ECO:0000313" key="1">
    <source>
        <dbReference type="EMBL" id="KOP61490.1"/>
    </source>
</evidence>